<keyword evidence="4 9" id="KW-0863">Zinc-finger</keyword>
<dbReference type="Proteomes" id="UP001151287">
    <property type="component" value="Unassembled WGS sequence"/>
</dbReference>
<keyword evidence="8" id="KW-0539">Nucleus</keyword>
<dbReference type="PANTHER" id="PTHR46352:SF14">
    <property type="entry name" value="PROTEIN SENSITIVE TO PROTON RHIZOTOXICITY 2-LIKE"/>
    <property type="match status" value="1"/>
</dbReference>
<dbReference type="AlphaFoldDB" id="A0A9Q0CLM5"/>
<accession>A0A9Q0CLM5</accession>
<dbReference type="SUPFAM" id="SSF57667">
    <property type="entry name" value="beta-beta-alpha zinc fingers"/>
    <property type="match status" value="1"/>
</dbReference>
<keyword evidence="3" id="KW-0677">Repeat</keyword>
<sequence length="377" mass="41611">MASSSSSRSRHPANNPPSTSAAPSAASDPLVSLHNLSALSQRMESLRRFLSDSLEGRAAPIAADQLHIVSSEISSTVQHVILNATALLASATSHSLFSHPDPDPGAPVQPSNRKENPPPSSMADQVALDAVADDDDDLDALTQENQFMTKEENENLSDCEIIEMEAEELLTEHVHACEICGKSFKRDANLRMHMRAHGNQFKTLEALSRPGGPTDTAGKKRRFSCPYQGCNRNQAHKRFRPLKSAICLRNHYKRSHCPKLYTCQRCNKKSFSVLADLKSHLRHCGDTPWRCSCGTTFSRKDKLFGHLALFEGHKPDIGSNVEQKKGKEKEIEMDQGMGEAGQKAVYDPAFLDGFMDEFEAMEGINCWQDGYPFGGRA</sequence>
<dbReference type="Pfam" id="PF23115">
    <property type="entry name" value="zf-C2H2_STOP2_3rd"/>
    <property type="match status" value="1"/>
</dbReference>
<evidence type="ECO:0000256" key="3">
    <source>
        <dbReference type="ARBA" id="ARBA00022737"/>
    </source>
</evidence>
<feature type="region of interest" description="Disordered" evidence="10">
    <location>
        <begin position="1"/>
        <end position="27"/>
    </location>
</feature>
<dbReference type="SMART" id="SM00355">
    <property type="entry name" value="ZnF_C2H2"/>
    <property type="match status" value="3"/>
</dbReference>
<evidence type="ECO:0000256" key="7">
    <source>
        <dbReference type="ARBA" id="ARBA00023163"/>
    </source>
</evidence>
<evidence type="ECO:0000256" key="2">
    <source>
        <dbReference type="ARBA" id="ARBA00022723"/>
    </source>
</evidence>
<name>A0A9Q0CLM5_9POAL</name>
<dbReference type="PANTHER" id="PTHR46352">
    <property type="entry name" value="PROTEIN SENSITIVE TO PROTON RHIZOTOXICITY 1"/>
    <property type="match status" value="1"/>
</dbReference>
<dbReference type="InterPro" id="IPR044300">
    <property type="entry name" value="STOP1/2"/>
</dbReference>
<dbReference type="InterPro" id="IPR036236">
    <property type="entry name" value="Znf_C2H2_sf"/>
</dbReference>
<keyword evidence="7" id="KW-0804">Transcription</keyword>
<dbReference type="Pfam" id="PF00096">
    <property type="entry name" value="zf-C2H2"/>
    <property type="match status" value="1"/>
</dbReference>
<dbReference type="InterPro" id="IPR059161">
    <property type="entry name" value="Znf-C2H2_STOP1/2_3rd"/>
</dbReference>
<feature type="domain" description="C2H2-type" evidence="11">
    <location>
        <begin position="175"/>
        <end position="202"/>
    </location>
</feature>
<dbReference type="GO" id="GO:0008270">
    <property type="term" value="F:zinc ion binding"/>
    <property type="evidence" value="ECO:0007669"/>
    <property type="project" value="UniProtKB-KW"/>
</dbReference>
<organism evidence="12 13">
    <name type="scientific">Rhynchospora breviuscula</name>
    <dbReference type="NCBI Taxonomy" id="2022672"/>
    <lineage>
        <taxon>Eukaryota</taxon>
        <taxon>Viridiplantae</taxon>
        <taxon>Streptophyta</taxon>
        <taxon>Embryophyta</taxon>
        <taxon>Tracheophyta</taxon>
        <taxon>Spermatophyta</taxon>
        <taxon>Magnoliopsida</taxon>
        <taxon>Liliopsida</taxon>
        <taxon>Poales</taxon>
        <taxon>Cyperaceae</taxon>
        <taxon>Cyperoideae</taxon>
        <taxon>Rhynchosporeae</taxon>
        <taxon>Rhynchospora</taxon>
    </lineage>
</organism>
<protein>
    <recommendedName>
        <fullName evidence="11">C2H2-type domain-containing protein</fullName>
    </recommendedName>
</protein>
<dbReference type="GO" id="GO:0005634">
    <property type="term" value="C:nucleus"/>
    <property type="evidence" value="ECO:0007669"/>
    <property type="project" value="UniProtKB-SubCell"/>
</dbReference>
<comment type="subcellular location">
    <subcellularLocation>
        <location evidence="1">Nucleus</location>
    </subcellularLocation>
</comment>
<evidence type="ECO:0000256" key="5">
    <source>
        <dbReference type="ARBA" id="ARBA00022833"/>
    </source>
</evidence>
<evidence type="ECO:0000313" key="12">
    <source>
        <dbReference type="EMBL" id="KAJ1696233.1"/>
    </source>
</evidence>
<keyword evidence="5" id="KW-0862">Zinc</keyword>
<evidence type="ECO:0000256" key="6">
    <source>
        <dbReference type="ARBA" id="ARBA00023015"/>
    </source>
</evidence>
<dbReference type="GO" id="GO:0010447">
    <property type="term" value="P:response to acidic pH"/>
    <property type="evidence" value="ECO:0007669"/>
    <property type="project" value="InterPro"/>
</dbReference>
<dbReference type="OrthoDB" id="8113227at2759"/>
<keyword evidence="13" id="KW-1185">Reference proteome</keyword>
<dbReference type="InterPro" id="IPR058196">
    <property type="entry name" value="zf-C2H2_STOP1/2_C"/>
</dbReference>
<dbReference type="FunFam" id="3.30.160.60:FF:000145">
    <property type="entry name" value="Zinc finger protein 574"/>
    <property type="match status" value="1"/>
</dbReference>
<evidence type="ECO:0000256" key="10">
    <source>
        <dbReference type="SAM" id="MobiDB-lite"/>
    </source>
</evidence>
<evidence type="ECO:0000259" key="11">
    <source>
        <dbReference type="PROSITE" id="PS50157"/>
    </source>
</evidence>
<comment type="caution">
    <text evidence="12">The sequence shown here is derived from an EMBL/GenBank/DDBJ whole genome shotgun (WGS) entry which is preliminary data.</text>
</comment>
<evidence type="ECO:0000256" key="8">
    <source>
        <dbReference type="ARBA" id="ARBA00023242"/>
    </source>
</evidence>
<feature type="region of interest" description="Disordered" evidence="10">
    <location>
        <begin position="94"/>
        <end position="122"/>
    </location>
</feature>
<evidence type="ECO:0000256" key="1">
    <source>
        <dbReference type="ARBA" id="ARBA00004123"/>
    </source>
</evidence>
<dbReference type="InterPro" id="IPR013087">
    <property type="entry name" value="Znf_C2H2_type"/>
</dbReference>
<proteinExistence type="predicted"/>
<gene>
    <name evidence="12" type="ORF">LUZ63_004745</name>
</gene>
<keyword evidence="6" id="KW-0805">Transcription regulation</keyword>
<evidence type="ECO:0000256" key="4">
    <source>
        <dbReference type="ARBA" id="ARBA00022771"/>
    </source>
</evidence>
<keyword evidence="2" id="KW-0479">Metal-binding</keyword>
<reference evidence="12" key="1">
    <citation type="journal article" date="2022" name="Cell">
        <title>Repeat-based holocentromeres influence genome architecture and karyotype evolution.</title>
        <authorList>
            <person name="Hofstatter P.G."/>
            <person name="Thangavel G."/>
            <person name="Lux T."/>
            <person name="Neumann P."/>
            <person name="Vondrak T."/>
            <person name="Novak P."/>
            <person name="Zhang M."/>
            <person name="Costa L."/>
            <person name="Castellani M."/>
            <person name="Scott A."/>
            <person name="Toegelov H."/>
            <person name="Fuchs J."/>
            <person name="Mata-Sucre Y."/>
            <person name="Dias Y."/>
            <person name="Vanzela A.L.L."/>
            <person name="Huettel B."/>
            <person name="Almeida C.C.S."/>
            <person name="Simkova H."/>
            <person name="Souza G."/>
            <person name="Pedrosa-Harand A."/>
            <person name="Macas J."/>
            <person name="Mayer K.F.X."/>
            <person name="Houben A."/>
            <person name="Marques A."/>
        </authorList>
    </citation>
    <scope>NUCLEOTIDE SEQUENCE</scope>
    <source>
        <strain evidence="12">RhyBre1mFocal</strain>
    </source>
</reference>
<dbReference type="Gene3D" id="3.30.160.60">
    <property type="entry name" value="Classic Zinc Finger"/>
    <property type="match status" value="2"/>
</dbReference>
<evidence type="ECO:0000256" key="9">
    <source>
        <dbReference type="PROSITE-ProRule" id="PRU00042"/>
    </source>
</evidence>
<dbReference type="PROSITE" id="PS00028">
    <property type="entry name" value="ZINC_FINGER_C2H2_1"/>
    <property type="match status" value="1"/>
</dbReference>
<dbReference type="PROSITE" id="PS50157">
    <property type="entry name" value="ZINC_FINGER_C2H2_2"/>
    <property type="match status" value="1"/>
</dbReference>
<evidence type="ECO:0000313" key="13">
    <source>
        <dbReference type="Proteomes" id="UP001151287"/>
    </source>
</evidence>
<dbReference type="GO" id="GO:0010044">
    <property type="term" value="P:response to aluminum ion"/>
    <property type="evidence" value="ECO:0007669"/>
    <property type="project" value="InterPro"/>
</dbReference>
<dbReference type="EMBL" id="JAMQYH010000002">
    <property type="protein sequence ID" value="KAJ1696233.1"/>
    <property type="molecule type" value="Genomic_DNA"/>
</dbReference>
<dbReference type="Pfam" id="PF23118">
    <property type="entry name" value="zf-C2H2_STOP2_C"/>
    <property type="match status" value="1"/>
</dbReference>